<dbReference type="Gene3D" id="3.40.50.150">
    <property type="entry name" value="Vaccinia Virus protein VP39"/>
    <property type="match status" value="1"/>
</dbReference>
<comment type="caution">
    <text evidence="1">The sequence shown here is derived from an EMBL/GenBank/DDBJ whole genome shotgun (WGS) entry which is preliminary data.</text>
</comment>
<organism evidence="1 2">
    <name type="scientific">Shiella aurantiaca</name>
    <dbReference type="NCBI Taxonomy" id="3058365"/>
    <lineage>
        <taxon>Bacteria</taxon>
        <taxon>Pseudomonadati</taxon>
        <taxon>Bacteroidota</taxon>
        <taxon>Cytophagia</taxon>
        <taxon>Cytophagales</taxon>
        <taxon>Shiellaceae</taxon>
        <taxon>Shiella</taxon>
    </lineage>
</organism>
<dbReference type="PANTHER" id="PTHR43861">
    <property type="entry name" value="TRANS-ACONITATE 2-METHYLTRANSFERASE-RELATED"/>
    <property type="match status" value="1"/>
</dbReference>
<dbReference type="InterPro" id="IPR029063">
    <property type="entry name" value="SAM-dependent_MTases_sf"/>
</dbReference>
<reference evidence="1" key="1">
    <citation type="submission" date="2023-06" db="EMBL/GenBank/DDBJ databases">
        <title>Cytophagales bacterium Strain LB-30, isolated from soil.</title>
        <authorList>
            <person name="Liu B."/>
        </authorList>
    </citation>
    <scope>NUCLEOTIDE SEQUENCE</scope>
    <source>
        <strain evidence="1">LB-30</strain>
    </source>
</reference>
<sequence length="227" mass="26188">MEQVDIKYLTNRRVPFYQVASKYIKDGDCVLDIGCGLGDFADLINKENIILFDGNPETVEYLTKKGYPKVILGILPEIPVADSSVNIVHCSHIFEHLEPTLLYDSLKEIDRILAEKGYLIISTPLLWSKFYDDLSHVKPYSSYVFKKYMVFGIKGSTTRSIISNRYKVIEEVERFSLQEENSNYVITRMNVFTFAIKHIFRLQRLLLSKIGLKRVEKSGYTLVLQKG</sequence>
<name>A0ABT8F3G4_9BACT</name>
<dbReference type="CDD" id="cd02440">
    <property type="entry name" value="AdoMet_MTases"/>
    <property type="match status" value="1"/>
</dbReference>
<evidence type="ECO:0000313" key="1">
    <source>
        <dbReference type="EMBL" id="MDN4164756.1"/>
    </source>
</evidence>
<dbReference type="SUPFAM" id="SSF53335">
    <property type="entry name" value="S-adenosyl-L-methionine-dependent methyltransferases"/>
    <property type="match status" value="1"/>
</dbReference>
<evidence type="ECO:0000313" key="2">
    <source>
        <dbReference type="Proteomes" id="UP001168552"/>
    </source>
</evidence>
<dbReference type="GO" id="GO:0008168">
    <property type="term" value="F:methyltransferase activity"/>
    <property type="evidence" value="ECO:0007669"/>
    <property type="project" value="UniProtKB-KW"/>
</dbReference>
<dbReference type="RefSeq" id="WP_320003283.1">
    <property type="nucleotide sequence ID" value="NZ_JAUHJS010000002.1"/>
</dbReference>
<dbReference type="Proteomes" id="UP001168552">
    <property type="component" value="Unassembled WGS sequence"/>
</dbReference>
<keyword evidence="1" id="KW-0808">Transferase</keyword>
<proteinExistence type="predicted"/>
<dbReference type="EMBL" id="JAUHJS010000002">
    <property type="protein sequence ID" value="MDN4164756.1"/>
    <property type="molecule type" value="Genomic_DNA"/>
</dbReference>
<protein>
    <submittedName>
        <fullName evidence="1">Class I SAM-dependent methyltransferase</fullName>
        <ecNumber evidence="1">2.1.-.-</ecNumber>
    </submittedName>
</protein>
<keyword evidence="2" id="KW-1185">Reference proteome</keyword>
<dbReference type="GO" id="GO:0032259">
    <property type="term" value="P:methylation"/>
    <property type="evidence" value="ECO:0007669"/>
    <property type="project" value="UniProtKB-KW"/>
</dbReference>
<keyword evidence="1" id="KW-0489">Methyltransferase</keyword>
<dbReference type="EC" id="2.1.-.-" evidence="1"/>
<accession>A0ABT8F3G4</accession>
<gene>
    <name evidence="1" type="ORF">QWY31_04540</name>
</gene>
<dbReference type="Pfam" id="PF13489">
    <property type="entry name" value="Methyltransf_23"/>
    <property type="match status" value="1"/>
</dbReference>